<evidence type="ECO:0000313" key="4">
    <source>
        <dbReference type="Proteomes" id="UP000287033"/>
    </source>
</evidence>
<dbReference type="InterPro" id="IPR002347">
    <property type="entry name" value="SDR_fam"/>
</dbReference>
<evidence type="ECO:0000313" key="3">
    <source>
        <dbReference type="EMBL" id="GCC28686.1"/>
    </source>
</evidence>
<organism evidence="3 4">
    <name type="scientific">Chiloscyllium punctatum</name>
    <name type="common">Brownbanded bambooshark</name>
    <name type="synonym">Hemiscyllium punctatum</name>
    <dbReference type="NCBI Taxonomy" id="137246"/>
    <lineage>
        <taxon>Eukaryota</taxon>
        <taxon>Metazoa</taxon>
        <taxon>Chordata</taxon>
        <taxon>Craniata</taxon>
        <taxon>Vertebrata</taxon>
        <taxon>Chondrichthyes</taxon>
        <taxon>Elasmobranchii</taxon>
        <taxon>Galeomorphii</taxon>
        <taxon>Galeoidea</taxon>
        <taxon>Orectolobiformes</taxon>
        <taxon>Hemiscylliidae</taxon>
        <taxon>Chiloscyllium</taxon>
    </lineage>
</organism>
<name>A0A401SE52_CHIPU</name>
<reference evidence="3 4" key="1">
    <citation type="journal article" date="2018" name="Nat. Ecol. Evol.">
        <title>Shark genomes provide insights into elasmobranch evolution and the origin of vertebrates.</title>
        <authorList>
            <person name="Hara Y"/>
            <person name="Yamaguchi K"/>
            <person name="Onimaru K"/>
            <person name="Kadota M"/>
            <person name="Koyanagi M"/>
            <person name="Keeley SD"/>
            <person name="Tatsumi K"/>
            <person name="Tanaka K"/>
            <person name="Motone F"/>
            <person name="Kageyama Y"/>
            <person name="Nozu R"/>
            <person name="Adachi N"/>
            <person name="Nishimura O"/>
            <person name="Nakagawa R"/>
            <person name="Tanegashima C"/>
            <person name="Kiyatake I"/>
            <person name="Matsumoto R"/>
            <person name="Murakumo K"/>
            <person name="Nishida K"/>
            <person name="Terakita A"/>
            <person name="Kuratani S"/>
            <person name="Sato K"/>
            <person name="Hyodo S Kuraku.S."/>
        </authorList>
    </citation>
    <scope>NUCLEOTIDE SEQUENCE [LARGE SCALE GENOMIC DNA]</scope>
</reference>
<dbReference type="STRING" id="137246.A0A401SE52"/>
<keyword evidence="4" id="KW-1185">Reference proteome</keyword>
<gene>
    <name evidence="3" type="ORF">chiPu_0007118</name>
</gene>
<protein>
    <submittedName>
        <fullName evidence="3">Uncharacterized protein</fullName>
    </submittedName>
</protein>
<dbReference type="InterPro" id="IPR036291">
    <property type="entry name" value="NAD(P)-bd_dom_sf"/>
</dbReference>
<dbReference type="Pfam" id="PF00106">
    <property type="entry name" value="adh_short"/>
    <property type="match status" value="1"/>
</dbReference>
<dbReference type="Proteomes" id="UP000287033">
    <property type="component" value="Unassembled WGS sequence"/>
</dbReference>
<dbReference type="OrthoDB" id="1933717at2759"/>
<comment type="caution">
    <text evidence="3">The sequence shown here is derived from an EMBL/GenBank/DDBJ whole genome shotgun (WGS) entry which is preliminary data.</text>
</comment>
<dbReference type="InterPro" id="IPR051253">
    <property type="entry name" value="11-beta-HSD"/>
</dbReference>
<dbReference type="EMBL" id="BEZZ01000215">
    <property type="protein sequence ID" value="GCC28686.1"/>
    <property type="molecule type" value="Genomic_DNA"/>
</dbReference>
<evidence type="ECO:0000256" key="1">
    <source>
        <dbReference type="ARBA" id="ARBA00006484"/>
    </source>
</evidence>
<dbReference type="OMA" id="HIRTLMQ"/>
<dbReference type="SUPFAM" id="SSF51735">
    <property type="entry name" value="NAD(P)-binding Rossmann-fold domains"/>
    <property type="match status" value="1"/>
</dbReference>
<comment type="similarity">
    <text evidence="1">Belongs to the short-chain dehydrogenases/reductases (SDR) family.</text>
</comment>
<dbReference type="AlphaFoldDB" id="A0A401SE52"/>
<dbReference type="GO" id="GO:0016491">
    <property type="term" value="F:oxidoreductase activity"/>
    <property type="evidence" value="ECO:0007669"/>
    <property type="project" value="TreeGrafter"/>
</dbReference>
<dbReference type="PANTHER" id="PTHR44279:SF3">
    <property type="entry name" value="HYDROXYSTEROID 11-BETA-DEHYDROGENASE 1-LIKE PROTEIN"/>
    <property type="match status" value="1"/>
</dbReference>
<evidence type="ECO:0000256" key="2">
    <source>
        <dbReference type="ARBA" id="ARBA00022857"/>
    </source>
</evidence>
<keyword evidence="2" id="KW-0521">NADP</keyword>
<accession>A0A401SE52</accession>
<proteinExistence type="inferred from homology"/>
<sequence length="130" mass="14921">MIPQPATNWTELLFGSRVLLTGASKGIGEQMAYHYARFGAELVITARNETRLRQVEEKCLELGAKKVYSYPADMSFPTNPQRVVQFALEKLGSLDYLVLNHIGNDRFQMWNGNAEDVGWLMQVSFWFSWK</sequence>
<dbReference type="PANTHER" id="PTHR44279">
    <property type="entry name" value="HYDROXYSTEROID (11-BETA) DEHYDROGENASE 1-LIKE B-RELATED"/>
    <property type="match status" value="1"/>
</dbReference>
<dbReference type="Gene3D" id="3.40.50.720">
    <property type="entry name" value="NAD(P)-binding Rossmann-like Domain"/>
    <property type="match status" value="1"/>
</dbReference>